<reference evidence="2" key="1">
    <citation type="submission" date="2022-11" db="EMBL/GenBank/DDBJ databases">
        <title>Alteromonas sp. nov., isolated from sea water of the Qingdao.</title>
        <authorList>
            <person name="Wang Q."/>
        </authorList>
    </citation>
    <scope>NUCLEOTIDE SEQUENCE</scope>
    <source>
        <strain evidence="2">ASW11-7</strain>
    </source>
</reference>
<comment type="caution">
    <text evidence="2">The sequence shown here is derived from an EMBL/GenBank/DDBJ whole genome shotgun (WGS) entry which is preliminary data.</text>
</comment>
<dbReference type="EMBL" id="JAPFRD010000013">
    <property type="protein sequence ID" value="MCW8109834.1"/>
    <property type="molecule type" value="Genomic_DNA"/>
</dbReference>
<feature type="transmembrane region" description="Helical" evidence="1">
    <location>
        <begin position="12"/>
        <end position="33"/>
    </location>
</feature>
<organism evidence="2 3">
    <name type="scientific">Alteromonas aquimaris</name>
    <dbReference type="NCBI Taxonomy" id="2998417"/>
    <lineage>
        <taxon>Bacteria</taxon>
        <taxon>Pseudomonadati</taxon>
        <taxon>Pseudomonadota</taxon>
        <taxon>Gammaproteobacteria</taxon>
        <taxon>Alteromonadales</taxon>
        <taxon>Alteromonadaceae</taxon>
        <taxon>Alteromonas/Salinimonas group</taxon>
        <taxon>Alteromonas</taxon>
    </lineage>
</organism>
<proteinExistence type="predicted"/>
<keyword evidence="1" id="KW-0812">Transmembrane</keyword>
<keyword evidence="1" id="KW-0472">Membrane</keyword>
<keyword evidence="3" id="KW-1185">Reference proteome</keyword>
<sequence>MKTIKNIAPQNTSINVAIIIGFAVVLMSLILILNRPEPDLKAQWLEQLADKFERSAVSSYYQWEAEGRPEMIMFVHYNAQGRETDRRPVRIARNGWPKVKPSSEGCADLWRMLINVPMIIDGFKVFGEFFPGKLDNDKLISARCRFRLSSGPYFDYHIDNGTVNFASH</sequence>
<evidence type="ECO:0000313" key="3">
    <source>
        <dbReference type="Proteomes" id="UP001142810"/>
    </source>
</evidence>
<keyword evidence="1" id="KW-1133">Transmembrane helix</keyword>
<evidence type="ECO:0000313" key="2">
    <source>
        <dbReference type="EMBL" id="MCW8109834.1"/>
    </source>
</evidence>
<dbReference type="RefSeq" id="WP_265618714.1">
    <property type="nucleotide sequence ID" value="NZ_JAPFRD010000013.1"/>
</dbReference>
<name>A0ABT3PAV0_9ALTE</name>
<dbReference type="Proteomes" id="UP001142810">
    <property type="component" value="Unassembled WGS sequence"/>
</dbReference>
<evidence type="ECO:0000256" key="1">
    <source>
        <dbReference type="SAM" id="Phobius"/>
    </source>
</evidence>
<gene>
    <name evidence="2" type="ORF">OPS25_15110</name>
</gene>
<protein>
    <submittedName>
        <fullName evidence="2">Uncharacterized protein</fullName>
    </submittedName>
</protein>
<accession>A0ABT3PAV0</accession>